<accession>A0A5C3ESM5</accession>
<name>A0A5C3ESM5_9BASI</name>
<dbReference type="Proteomes" id="UP000323386">
    <property type="component" value="Unassembled WGS sequence"/>
</dbReference>
<gene>
    <name evidence="1" type="ORF">PSFLO_00805</name>
</gene>
<dbReference type="EMBL" id="OOIP01000002">
    <property type="protein sequence ID" value="SPO35334.1"/>
    <property type="molecule type" value="Genomic_DNA"/>
</dbReference>
<evidence type="ECO:0000313" key="1">
    <source>
        <dbReference type="EMBL" id="SPO35334.1"/>
    </source>
</evidence>
<protein>
    <submittedName>
        <fullName evidence="1">Uncharacterized protein</fullName>
    </submittedName>
</protein>
<reference evidence="1 2" key="1">
    <citation type="submission" date="2018-03" db="EMBL/GenBank/DDBJ databases">
        <authorList>
            <person name="Guldener U."/>
        </authorList>
    </citation>
    <scope>NUCLEOTIDE SEQUENCE [LARGE SCALE GENOMIC DNA]</scope>
    <source>
        <strain evidence="1 2">DAOM196992</strain>
    </source>
</reference>
<keyword evidence="2" id="KW-1185">Reference proteome</keyword>
<proteinExistence type="predicted"/>
<evidence type="ECO:0000313" key="2">
    <source>
        <dbReference type="Proteomes" id="UP000323386"/>
    </source>
</evidence>
<dbReference type="AlphaFoldDB" id="A0A5C3ESM5"/>
<organism evidence="1 2">
    <name type="scientific">Pseudozyma flocculosa</name>
    <dbReference type="NCBI Taxonomy" id="84751"/>
    <lineage>
        <taxon>Eukaryota</taxon>
        <taxon>Fungi</taxon>
        <taxon>Dikarya</taxon>
        <taxon>Basidiomycota</taxon>
        <taxon>Ustilaginomycotina</taxon>
        <taxon>Ustilaginomycetes</taxon>
        <taxon>Ustilaginales</taxon>
        <taxon>Ustilaginaceae</taxon>
        <taxon>Pseudozyma</taxon>
    </lineage>
</organism>
<sequence length="117" mass="12463">MVAVILSQARARVKEGLGRDAPPLPGQAEKAHLGRPARLALLERLATRNAHLPPSSSMPSTHMSAPLAALVARWPRSLNSWGWNLPWHSASSSLIVVLLAAPRRSASSSDPILSLSP</sequence>